<accession>A0A7S3I3K0</accession>
<protein>
    <submittedName>
        <fullName evidence="1">Uncharacterized protein</fullName>
    </submittedName>
</protein>
<reference evidence="1" key="1">
    <citation type="submission" date="2021-01" db="EMBL/GenBank/DDBJ databases">
        <authorList>
            <person name="Corre E."/>
            <person name="Pelletier E."/>
            <person name="Niang G."/>
            <person name="Scheremetjew M."/>
            <person name="Finn R."/>
            <person name="Kale V."/>
            <person name="Holt S."/>
            <person name="Cochrane G."/>
            <person name="Meng A."/>
            <person name="Brown T."/>
            <person name="Cohen L."/>
        </authorList>
    </citation>
    <scope>NUCLEOTIDE SEQUENCE</scope>
    <source>
        <strain evidence="1">Fehren 1</strain>
    </source>
</reference>
<organism evidence="1">
    <name type="scientific">Favella ehrenbergii</name>
    <dbReference type="NCBI Taxonomy" id="182087"/>
    <lineage>
        <taxon>Eukaryota</taxon>
        <taxon>Sar</taxon>
        <taxon>Alveolata</taxon>
        <taxon>Ciliophora</taxon>
        <taxon>Intramacronucleata</taxon>
        <taxon>Spirotrichea</taxon>
        <taxon>Choreotrichia</taxon>
        <taxon>Tintinnida</taxon>
        <taxon>Xystonellidae</taxon>
        <taxon>Favella</taxon>
    </lineage>
</organism>
<proteinExistence type="predicted"/>
<gene>
    <name evidence="1" type="ORF">FEHR0123_LOCUS6977</name>
</gene>
<name>A0A7S3I3K0_9SPIT</name>
<sequence length="100" mass="11620">MSRRTCQLHQKLVVRNRIILIGSIECLREQDGDRYFIIMADKTLAGSHKIAVRLCCLYFEHDRHVTLVDEPQIRGWSLVLAWPEHDMGHGVERDELAPVL</sequence>
<dbReference type="EMBL" id="HBIE01022935">
    <property type="protein sequence ID" value="CAE0312056.1"/>
    <property type="molecule type" value="Transcribed_RNA"/>
</dbReference>
<dbReference type="AlphaFoldDB" id="A0A7S3I3K0"/>
<evidence type="ECO:0000313" key="1">
    <source>
        <dbReference type="EMBL" id="CAE0312056.1"/>
    </source>
</evidence>